<accession>A0A4C1VKW7</accession>
<dbReference type="EMBL" id="BGZK01000350">
    <property type="protein sequence ID" value="GBP38514.1"/>
    <property type="molecule type" value="Genomic_DNA"/>
</dbReference>
<sequence>MTPSRENGPTSVSGTNLYISFGAHLELKRPAAHVSAWRSGGRQLTWTITSPASASTNHIADTSGASRRGRARRPRGPTQAVLSACAAEHARRAPRLRRAPDRPAYFATTLNLLRSGSTSPHQS</sequence>
<name>A0A4C1VKW7_EUMVA</name>
<keyword evidence="3" id="KW-1185">Reference proteome</keyword>
<proteinExistence type="predicted"/>
<dbReference type="AlphaFoldDB" id="A0A4C1VKW7"/>
<comment type="caution">
    <text evidence="2">The sequence shown here is derived from an EMBL/GenBank/DDBJ whole genome shotgun (WGS) entry which is preliminary data.</text>
</comment>
<evidence type="ECO:0000256" key="1">
    <source>
        <dbReference type="SAM" id="MobiDB-lite"/>
    </source>
</evidence>
<reference evidence="2 3" key="1">
    <citation type="journal article" date="2019" name="Commun. Biol.">
        <title>The bagworm genome reveals a unique fibroin gene that provides high tensile strength.</title>
        <authorList>
            <person name="Kono N."/>
            <person name="Nakamura H."/>
            <person name="Ohtoshi R."/>
            <person name="Tomita M."/>
            <person name="Numata K."/>
            <person name="Arakawa K."/>
        </authorList>
    </citation>
    <scope>NUCLEOTIDE SEQUENCE [LARGE SCALE GENOMIC DNA]</scope>
</reference>
<dbReference type="Proteomes" id="UP000299102">
    <property type="component" value="Unassembled WGS sequence"/>
</dbReference>
<evidence type="ECO:0000313" key="2">
    <source>
        <dbReference type="EMBL" id="GBP38514.1"/>
    </source>
</evidence>
<feature type="region of interest" description="Disordered" evidence="1">
    <location>
        <begin position="48"/>
        <end position="78"/>
    </location>
</feature>
<protein>
    <submittedName>
        <fullName evidence="2">Uncharacterized protein</fullName>
    </submittedName>
</protein>
<organism evidence="2 3">
    <name type="scientific">Eumeta variegata</name>
    <name type="common">Bagworm moth</name>
    <name type="synonym">Eumeta japonica</name>
    <dbReference type="NCBI Taxonomy" id="151549"/>
    <lineage>
        <taxon>Eukaryota</taxon>
        <taxon>Metazoa</taxon>
        <taxon>Ecdysozoa</taxon>
        <taxon>Arthropoda</taxon>
        <taxon>Hexapoda</taxon>
        <taxon>Insecta</taxon>
        <taxon>Pterygota</taxon>
        <taxon>Neoptera</taxon>
        <taxon>Endopterygota</taxon>
        <taxon>Lepidoptera</taxon>
        <taxon>Glossata</taxon>
        <taxon>Ditrysia</taxon>
        <taxon>Tineoidea</taxon>
        <taxon>Psychidae</taxon>
        <taxon>Oiketicinae</taxon>
        <taxon>Eumeta</taxon>
    </lineage>
</organism>
<gene>
    <name evidence="2" type="ORF">EVAR_95415_1</name>
</gene>
<evidence type="ECO:0000313" key="3">
    <source>
        <dbReference type="Proteomes" id="UP000299102"/>
    </source>
</evidence>
<feature type="compositionally biased region" description="Polar residues" evidence="1">
    <location>
        <begin position="48"/>
        <end position="60"/>
    </location>
</feature>